<dbReference type="InterPro" id="IPR012338">
    <property type="entry name" value="Beta-lactam/transpept-like"/>
</dbReference>
<dbReference type="Proteomes" id="UP000619457">
    <property type="component" value="Unassembled WGS sequence"/>
</dbReference>
<dbReference type="PANTHER" id="PTHR46825">
    <property type="entry name" value="D-ALANYL-D-ALANINE-CARBOXYPEPTIDASE/ENDOPEPTIDASE AMPH"/>
    <property type="match status" value="1"/>
</dbReference>
<dbReference type="InterPro" id="IPR050491">
    <property type="entry name" value="AmpC-like"/>
</dbReference>
<evidence type="ECO:0000313" key="2">
    <source>
        <dbReference type="EMBL" id="GGZ13908.1"/>
    </source>
</evidence>
<evidence type="ECO:0000313" key="3">
    <source>
        <dbReference type="Proteomes" id="UP000619457"/>
    </source>
</evidence>
<dbReference type="EMBL" id="BMWX01000001">
    <property type="protein sequence ID" value="GGZ13908.1"/>
    <property type="molecule type" value="Genomic_DNA"/>
</dbReference>
<comment type="caution">
    <text evidence="2">The sequence shown here is derived from an EMBL/GenBank/DDBJ whole genome shotgun (WGS) entry which is preliminary data.</text>
</comment>
<dbReference type="InterPro" id="IPR001466">
    <property type="entry name" value="Beta-lactam-related"/>
</dbReference>
<protein>
    <submittedName>
        <fullName evidence="2">Penicillin-binding protein 4</fullName>
    </submittedName>
</protein>
<reference evidence="2" key="1">
    <citation type="journal article" date="2014" name="Int. J. Syst. Evol. Microbiol.">
        <title>Complete genome sequence of Corynebacterium casei LMG S-19264T (=DSM 44701T), isolated from a smear-ripened cheese.</title>
        <authorList>
            <consortium name="US DOE Joint Genome Institute (JGI-PGF)"/>
            <person name="Walter F."/>
            <person name="Albersmeier A."/>
            <person name="Kalinowski J."/>
            <person name="Ruckert C."/>
        </authorList>
    </citation>
    <scope>NUCLEOTIDE SEQUENCE</scope>
    <source>
        <strain evidence="2">KCTC 12368</strain>
    </source>
</reference>
<name>A0A918PKA5_9BACT</name>
<keyword evidence="3" id="KW-1185">Reference proteome</keyword>
<gene>
    <name evidence="2" type="primary">pbpE</name>
    <name evidence="2" type="ORF">GCM10007049_02170</name>
</gene>
<dbReference type="Gene3D" id="3.40.710.10">
    <property type="entry name" value="DD-peptidase/beta-lactamase superfamily"/>
    <property type="match status" value="1"/>
</dbReference>
<accession>A0A918PKA5</accession>
<reference evidence="2" key="2">
    <citation type="submission" date="2020-09" db="EMBL/GenBank/DDBJ databases">
        <authorList>
            <person name="Sun Q."/>
            <person name="Kim S."/>
        </authorList>
    </citation>
    <scope>NUCLEOTIDE SEQUENCE</scope>
    <source>
        <strain evidence="2">KCTC 12368</strain>
    </source>
</reference>
<proteinExistence type="predicted"/>
<evidence type="ECO:0000259" key="1">
    <source>
        <dbReference type="Pfam" id="PF00144"/>
    </source>
</evidence>
<feature type="domain" description="Beta-lactamase-related" evidence="1">
    <location>
        <begin position="12"/>
        <end position="335"/>
    </location>
</feature>
<dbReference type="PANTHER" id="PTHR46825:SF9">
    <property type="entry name" value="BETA-LACTAMASE-RELATED DOMAIN-CONTAINING PROTEIN"/>
    <property type="match status" value="1"/>
</dbReference>
<dbReference type="Pfam" id="PF00144">
    <property type="entry name" value="Beta-lactamase"/>
    <property type="match status" value="1"/>
</dbReference>
<sequence>MRVSLDSLFNYLYAQQMFNGAVAVVHEGELIFSSAYGLANVETEENWTLRTSMEVASVSKQFTASAIMLLQQNGKLSVSDDVKAYLPNGFPYEGLTIEHLLSHTGGLPDYTNYFKEHWPADQFATNADIVAYFIQEKPAAKFAPGTDYDYSNTGYLLLAEIVEAASGMSLDQYLESVLFRPFHLKSAGFYLRSEIYSMKDYAPSFMWSSDSCEYIRPENLPDKSYYYFLSGRFGPGRLSMSVEDLLKWDRLLYGDKFLSASTKEAMFSPVEFEGVETDYGYGLHNYEDEKVGSVSYHTGSWAGNLSYIKRFRDIKSTVVLLNNTYSPYMKEIREAVDDIVTGRRPAVIKPYLQQEFTHLFCSPDFDANAWLEGLDLEKYTYKSEELEAIRSAIKK</sequence>
<organism evidence="2 3">
    <name type="scientific">Echinicola pacifica</name>
    <dbReference type="NCBI Taxonomy" id="346377"/>
    <lineage>
        <taxon>Bacteria</taxon>
        <taxon>Pseudomonadati</taxon>
        <taxon>Bacteroidota</taxon>
        <taxon>Cytophagia</taxon>
        <taxon>Cytophagales</taxon>
        <taxon>Cyclobacteriaceae</taxon>
        <taxon>Echinicola</taxon>
    </lineage>
</organism>
<dbReference type="SUPFAM" id="SSF56601">
    <property type="entry name" value="beta-lactamase/transpeptidase-like"/>
    <property type="match status" value="1"/>
</dbReference>
<dbReference type="AlphaFoldDB" id="A0A918PKA5"/>